<evidence type="ECO:0000313" key="1">
    <source>
        <dbReference type="EMBL" id="MBK1868562.1"/>
    </source>
</evidence>
<dbReference type="Proteomes" id="UP000616151">
    <property type="component" value="Unassembled WGS sequence"/>
</dbReference>
<organism evidence="1 2">
    <name type="scientific">Taklimakanibacter albus</name>
    <dbReference type="NCBI Taxonomy" id="2800327"/>
    <lineage>
        <taxon>Bacteria</taxon>
        <taxon>Pseudomonadati</taxon>
        <taxon>Pseudomonadota</taxon>
        <taxon>Alphaproteobacteria</taxon>
        <taxon>Hyphomicrobiales</taxon>
        <taxon>Aestuariivirgaceae</taxon>
        <taxon>Taklimakanibacter</taxon>
    </lineage>
</organism>
<protein>
    <submittedName>
        <fullName evidence="1">Apolipoprotein N-acyltransferase</fullName>
    </submittedName>
</protein>
<sequence length="526" mass="56428">MRRFEAIAGTLAGLGGWRRAGLLLLAGALAGLAMPPFFFWPLLFIAFPLFIWTLGDVSLRRAFFTGWLFGLGYFSACFYWIGIAFLVDAATYLWMMPFMVGGLAGGMAIYWGLAALLTVALRQNGLARLIAFAIFLGIAEWLRGHLLTGFPWTAPGLAVTGMGGLAQAGALLGMPALTLLIALWASLPALAGMRARRGEIVAGAMLLTLLPGLWLWGVYRLSQAEPASSQPVSVRIVQPNISQDAKWRGDNARPIFDKMKSMSQQGTAARPEGINGIGVVIWPESALSFFIDESDQGLAELAALLPEGTSLVLGALRRDPQATGPERRVYNSVLGLDSEANVVARYDKWRLVPGGEFLPFESILEPLGFRKVVTVPGSFAAGPGPRNITLPGLPPAAVLICYEAIFPHALVDPNERPAWIINVTNDGWFGKSSGPYQHLAQARLRAIEQGLPLLRAANTGISAIIDAKGRMVAELDLGQEGVIDGTVPPPLPPTLYARAGDWMFAGLLLVLAFTGIVVRQFRGASA</sequence>
<name>A0ACC5R7K4_9HYPH</name>
<keyword evidence="2" id="KW-1185">Reference proteome</keyword>
<dbReference type="EMBL" id="JAENHL010000007">
    <property type="protein sequence ID" value="MBK1868562.1"/>
    <property type="molecule type" value="Genomic_DNA"/>
</dbReference>
<proteinExistence type="predicted"/>
<reference evidence="1" key="1">
    <citation type="submission" date="2021-01" db="EMBL/GenBank/DDBJ databases">
        <authorList>
            <person name="Sun Q."/>
        </authorList>
    </citation>
    <scope>NUCLEOTIDE SEQUENCE</scope>
    <source>
        <strain evidence="1">YIM B02566</strain>
    </source>
</reference>
<evidence type="ECO:0000313" key="2">
    <source>
        <dbReference type="Proteomes" id="UP000616151"/>
    </source>
</evidence>
<accession>A0ACC5R7K4</accession>
<comment type="caution">
    <text evidence="1">The sequence shown here is derived from an EMBL/GenBank/DDBJ whole genome shotgun (WGS) entry which is preliminary data.</text>
</comment>
<gene>
    <name evidence="1" type="primary">lnt</name>
    <name evidence="1" type="ORF">JHL16_19565</name>
</gene>